<feature type="domain" description="Alpha/beta hydrolase fold-3" evidence="3">
    <location>
        <begin position="81"/>
        <end position="287"/>
    </location>
</feature>
<evidence type="ECO:0000259" key="3">
    <source>
        <dbReference type="Pfam" id="PF07859"/>
    </source>
</evidence>
<accession>A0A6B2R2D0</accession>
<protein>
    <submittedName>
        <fullName evidence="4">Alpha/beta hydrolase</fullName>
    </submittedName>
</protein>
<evidence type="ECO:0000256" key="2">
    <source>
        <dbReference type="ARBA" id="ARBA00022801"/>
    </source>
</evidence>
<dbReference type="PANTHER" id="PTHR48081">
    <property type="entry name" value="AB HYDROLASE SUPERFAMILY PROTEIN C4A8.06C"/>
    <property type="match status" value="1"/>
</dbReference>
<keyword evidence="2 4" id="KW-0378">Hydrolase</keyword>
<evidence type="ECO:0000256" key="1">
    <source>
        <dbReference type="ARBA" id="ARBA00010515"/>
    </source>
</evidence>
<comment type="similarity">
    <text evidence="1">Belongs to the 'GDXG' lipolytic enzyme family.</text>
</comment>
<sequence>MLDPQCKNIIDLVIEKGIPPTHTLTPAAARESYAQRRFFAQNDPAEVAEVHHLSVPGPGGEITLRGYRPIGSTADQILPCLVYYHGGGHVIGDLDTHDVLCRDLSNYAHCTVYAVHYRLAPEHIFPAAFDDCLAATQWVHVNAASLKIDPARIAIGGDSAGGQLAATVALGLKKSNSFKPALQLLIYPMTDATAKEGSMITNAQGYLLTKDSMDYFLGHYMPEEWMRKDWRGSPFLADDHAGLPPAFVITAGYDPLRDEGSKYADKLSASGVPTQYICFERQIHGFVPMGRVITEANTAVKLCAQALRDRFGN</sequence>
<dbReference type="EMBL" id="JAAGRN010000004">
    <property type="protein sequence ID" value="NDY83187.1"/>
    <property type="molecule type" value="Genomic_DNA"/>
</dbReference>
<name>A0A6B2R2D0_9BURK</name>
<dbReference type="InterPro" id="IPR029058">
    <property type="entry name" value="AB_hydrolase_fold"/>
</dbReference>
<organism evidence="4">
    <name type="scientific">Sheuella amnicola</name>
    <dbReference type="NCBI Taxonomy" id="2707330"/>
    <lineage>
        <taxon>Bacteria</taxon>
        <taxon>Pseudomonadati</taxon>
        <taxon>Pseudomonadota</taxon>
        <taxon>Betaproteobacteria</taxon>
        <taxon>Burkholderiales</taxon>
        <taxon>Alcaligenaceae</taxon>
        <taxon>Sheuella</taxon>
    </lineage>
</organism>
<dbReference type="RefSeq" id="WP_163653969.1">
    <property type="nucleotide sequence ID" value="NZ_JAAGRN010000004.1"/>
</dbReference>
<dbReference type="PANTHER" id="PTHR48081:SF8">
    <property type="entry name" value="ALPHA_BETA HYDROLASE FOLD-3 DOMAIN-CONTAINING PROTEIN-RELATED"/>
    <property type="match status" value="1"/>
</dbReference>
<dbReference type="FunFam" id="3.40.50.1820:FF:000089">
    <property type="entry name" value="Alpha/beta hydrolase"/>
    <property type="match status" value="1"/>
</dbReference>
<gene>
    <name evidence="4" type="ORF">G3I67_08075</name>
</gene>
<reference evidence="4" key="1">
    <citation type="submission" date="2020-02" db="EMBL/GenBank/DDBJ databases">
        <authorList>
            <person name="Chen W.-M."/>
        </authorList>
    </citation>
    <scope>NUCLEOTIDE SEQUENCE</scope>
    <source>
        <strain evidence="4">NBD-18</strain>
    </source>
</reference>
<dbReference type="AlphaFoldDB" id="A0A6B2R2D0"/>
<dbReference type="SUPFAM" id="SSF53474">
    <property type="entry name" value="alpha/beta-Hydrolases"/>
    <property type="match status" value="1"/>
</dbReference>
<dbReference type="Pfam" id="PF07859">
    <property type="entry name" value="Abhydrolase_3"/>
    <property type="match status" value="1"/>
</dbReference>
<dbReference type="Gene3D" id="3.40.50.1820">
    <property type="entry name" value="alpha/beta hydrolase"/>
    <property type="match status" value="1"/>
</dbReference>
<dbReference type="GO" id="GO:0016787">
    <property type="term" value="F:hydrolase activity"/>
    <property type="evidence" value="ECO:0007669"/>
    <property type="project" value="UniProtKB-KW"/>
</dbReference>
<comment type="caution">
    <text evidence="4">The sequence shown here is derived from an EMBL/GenBank/DDBJ whole genome shotgun (WGS) entry which is preliminary data.</text>
</comment>
<evidence type="ECO:0000313" key="4">
    <source>
        <dbReference type="EMBL" id="NDY83187.1"/>
    </source>
</evidence>
<dbReference type="InterPro" id="IPR050300">
    <property type="entry name" value="GDXG_lipolytic_enzyme"/>
</dbReference>
<proteinExistence type="inferred from homology"/>
<dbReference type="InterPro" id="IPR013094">
    <property type="entry name" value="AB_hydrolase_3"/>
</dbReference>